<evidence type="ECO:0000256" key="5">
    <source>
        <dbReference type="ARBA" id="ARBA00022692"/>
    </source>
</evidence>
<keyword evidence="11" id="KW-1185">Reference proteome</keyword>
<dbReference type="OrthoDB" id="9808458at2"/>
<feature type="transmembrane region" description="Helical" evidence="9">
    <location>
        <begin position="334"/>
        <end position="364"/>
    </location>
</feature>
<evidence type="ECO:0000256" key="7">
    <source>
        <dbReference type="ARBA" id="ARBA00023136"/>
    </source>
</evidence>
<feature type="transmembrane region" description="Helical" evidence="9">
    <location>
        <begin position="110"/>
        <end position="128"/>
    </location>
</feature>
<evidence type="ECO:0000256" key="4">
    <source>
        <dbReference type="ARBA" id="ARBA00022475"/>
    </source>
</evidence>
<dbReference type="KEGG" id="fll:EI427_11975"/>
<accession>A0A3Q9FNU8</accession>
<keyword evidence="5 8" id="KW-0812">Transmembrane</keyword>
<evidence type="ECO:0000313" key="10">
    <source>
        <dbReference type="EMBL" id="AZQ62929.1"/>
    </source>
</evidence>
<comment type="similarity">
    <text evidence="2 8">Belongs to the nucleobase:cation symporter-2 (NCS2) (TC 2.A.40) family. Azg-like subfamily.</text>
</comment>
<evidence type="ECO:0000256" key="9">
    <source>
        <dbReference type="SAM" id="Phobius"/>
    </source>
</evidence>
<protein>
    <submittedName>
        <fullName evidence="10">NCS2 family permease</fullName>
    </submittedName>
</protein>
<feature type="transmembrane region" description="Helical" evidence="9">
    <location>
        <begin position="58"/>
        <end position="78"/>
    </location>
</feature>
<dbReference type="PIRSF" id="PIRSF005353">
    <property type="entry name" value="PbuG"/>
    <property type="match status" value="1"/>
</dbReference>
<dbReference type="PANTHER" id="PTHR43337:SF1">
    <property type="entry name" value="XANTHINE_URACIL PERMEASE C887.17-RELATED"/>
    <property type="match status" value="1"/>
</dbReference>
<feature type="transmembrane region" description="Helical" evidence="9">
    <location>
        <begin position="200"/>
        <end position="221"/>
    </location>
</feature>
<dbReference type="GO" id="GO:0005345">
    <property type="term" value="F:purine nucleobase transmembrane transporter activity"/>
    <property type="evidence" value="ECO:0007669"/>
    <property type="project" value="TreeGrafter"/>
</dbReference>
<keyword evidence="7 8" id="KW-0472">Membrane</keyword>
<feature type="transmembrane region" description="Helical" evidence="9">
    <location>
        <begin position="423"/>
        <end position="440"/>
    </location>
</feature>
<dbReference type="InterPro" id="IPR026033">
    <property type="entry name" value="Azg-like_bact_archaea"/>
</dbReference>
<feature type="transmembrane region" description="Helical" evidence="9">
    <location>
        <begin position="384"/>
        <end position="411"/>
    </location>
</feature>
<dbReference type="AlphaFoldDB" id="A0A3Q9FNU8"/>
<feature type="transmembrane region" description="Helical" evidence="9">
    <location>
        <begin position="140"/>
        <end position="157"/>
    </location>
</feature>
<evidence type="ECO:0000256" key="8">
    <source>
        <dbReference type="PIRNR" id="PIRNR005353"/>
    </source>
</evidence>
<evidence type="ECO:0000256" key="1">
    <source>
        <dbReference type="ARBA" id="ARBA00004651"/>
    </source>
</evidence>
<feature type="transmembrane region" description="Helical" evidence="9">
    <location>
        <begin position="169"/>
        <end position="193"/>
    </location>
</feature>
<dbReference type="GO" id="GO:0005886">
    <property type="term" value="C:plasma membrane"/>
    <property type="evidence" value="ECO:0007669"/>
    <property type="project" value="UniProtKB-SubCell"/>
</dbReference>
<name>A0A3Q9FNU8_9BACT</name>
<feature type="transmembrane region" description="Helical" evidence="9">
    <location>
        <begin position="241"/>
        <end position="259"/>
    </location>
</feature>
<keyword evidence="6 8" id="KW-1133">Transmembrane helix</keyword>
<dbReference type="PANTHER" id="PTHR43337">
    <property type="entry name" value="XANTHINE/URACIL PERMEASE C887.17-RELATED"/>
    <property type="match status" value="1"/>
</dbReference>
<proteinExistence type="inferred from homology"/>
<dbReference type="EMBL" id="CP034562">
    <property type="protein sequence ID" value="AZQ62929.1"/>
    <property type="molecule type" value="Genomic_DNA"/>
</dbReference>
<dbReference type="Pfam" id="PF00860">
    <property type="entry name" value="Xan_ur_permease"/>
    <property type="match status" value="1"/>
</dbReference>
<keyword evidence="4 8" id="KW-1003">Cell membrane</keyword>
<dbReference type="InterPro" id="IPR045018">
    <property type="entry name" value="Azg-like"/>
</dbReference>
<evidence type="ECO:0000256" key="6">
    <source>
        <dbReference type="ARBA" id="ARBA00022989"/>
    </source>
</evidence>
<dbReference type="Proteomes" id="UP000267268">
    <property type="component" value="Chromosome 1"/>
</dbReference>
<organism evidence="10 11">
    <name type="scientific">Flammeovirga pectinis</name>
    <dbReference type="NCBI Taxonomy" id="2494373"/>
    <lineage>
        <taxon>Bacteria</taxon>
        <taxon>Pseudomonadati</taxon>
        <taxon>Bacteroidota</taxon>
        <taxon>Cytophagia</taxon>
        <taxon>Cytophagales</taxon>
        <taxon>Flammeovirgaceae</taxon>
        <taxon>Flammeovirga</taxon>
    </lineage>
</organism>
<dbReference type="InterPro" id="IPR006043">
    <property type="entry name" value="NCS2"/>
</dbReference>
<evidence type="ECO:0000256" key="3">
    <source>
        <dbReference type="ARBA" id="ARBA00022448"/>
    </source>
</evidence>
<reference evidence="10 11" key="1">
    <citation type="submission" date="2018-12" db="EMBL/GenBank/DDBJ databases">
        <title>Flammeovirga pectinis sp. nov., isolated from the gut of the Korean scallop, Patinopecten yessoensis.</title>
        <authorList>
            <person name="Bae J.-W."/>
            <person name="Jeong Y.-S."/>
            <person name="Kang W."/>
        </authorList>
    </citation>
    <scope>NUCLEOTIDE SEQUENCE [LARGE SCALE GENOMIC DNA]</scope>
    <source>
        <strain evidence="10 11">L12M1</strain>
    </source>
</reference>
<evidence type="ECO:0000256" key="2">
    <source>
        <dbReference type="ARBA" id="ARBA00005697"/>
    </source>
</evidence>
<dbReference type="RefSeq" id="WP_126614921.1">
    <property type="nucleotide sequence ID" value="NZ_CP034562.1"/>
</dbReference>
<comment type="subcellular location">
    <subcellularLocation>
        <location evidence="1 8">Cell membrane</location>
        <topology evidence="1 8">Multi-pass membrane protein</topology>
    </subcellularLocation>
</comment>
<keyword evidence="3 8" id="KW-0813">Transport</keyword>
<evidence type="ECO:0000313" key="11">
    <source>
        <dbReference type="Proteomes" id="UP000267268"/>
    </source>
</evidence>
<gene>
    <name evidence="10" type="ORF">EI427_11975</name>
</gene>
<feature type="transmembrane region" description="Helical" evidence="9">
    <location>
        <begin position="28"/>
        <end position="46"/>
    </location>
</feature>
<sequence>MNNSQAENGFLERFFNIKKHGSTKRQEVIGGVTTFLTMAYIIFVNPSILGEAGMDKGALFTVTCVAALIGTLLAALWARVPFAMAPGMGLNAFFTYALVLGRGLPWETALGIVFISGITFILLTVLGVREKIVNAIPLSLRLATSAGIGLFITFIGFKNMGLVVSNPATLVGLGHLGTPTIIALLGLIFIVVLEVMKVRGGILIGIIVMTIVGMAMGEVALPSEIVSLPPSMAPIAFKLDIMSALDLAFIAPIFSFMFVDLFDSVGTIVACSYEAKMVDKKGNIPKIGRILEADSLATVIGSVLGTSTTTTYIESASGIAQGARTGLASVVTAALFAIALLFAPLVTIVPAFATAPALVMVGIYMFKNIKDIEFSDLVEGAPAFLTIILMPLTYSISNGLTFGFLSYLIIALCSGQVKRISKVMWVIGLLSAVNLYIAALA</sequence>